<dbReference type="Pfam" id="PF06546">
    <property type="entry name" value="Vert_HS_TF"/>
    <property type="match status" value="1"/>
</dbReference>
<feature type="compositionally biased region" description="Low complexity" evidence="4">
    <location>
        <begin position="118"/>
        <end position="132"/>
    </location>
</feature>
<dbReference type="OrthoDB" id="60033at2759"/>
<keyword evidence="3" id="KW-0804">Transcription</keyword>
<keyword evidence="1" id="KW-0805">Transcription regulation</keyword>
<dbReference type="GO" id="GO:0003700">
    <property type="term" value="F:DNA-binding transcription factor activity"/>
    <property type="evidence" value="ECO:0007669"/>
    <property type="project" value="InterPro"/>
</dbReference>
<organism evidence="6 7">
    <name type="scientific">Halcyon senegalensis</name>
    <dbReference type="NCBI Taxonomy" id="342381"/>
    <lineage>
        <taxon>Eukaryota</taxon>
        <taxon>Metazoa</taxon>
        <taxon>Chordata</taxon>
        <taxon>Craniata</taxon>
        <taxon>Vertebrata</taxon>
        <taxon>Euteleostomi</taxon>
        <taxon>Archelosauria</taxon>
        <taxon>Archosauria</taxon>
        <taxon>Dinosauria</taxon>
        <taxon>Saurischia</taxon>
        <taxon>Theropoda</taxon>
        <taxon>Coelurosauria</taxon>
        <taxon>Aves</taxon>
        <taxon>Neognathae</taxon>
        <taxon>Neoaves</taxon>
        <taxon>Telluraves</taxon>
        <taxon>Coraciimorphae</taxon>
        <taxon>Coraciiformes</taxon>
        <taxon>Alcedinidae</taxon>
        <taxon>Halcyon</taxon>
    </lineage>
</organism>
<dbReference type="Proteomes" id="UP000648918">
    <property type="component" value="Unassembled WGS sequence"/>
</dbReference>
<feature type="compositionally biased region" description="Low complexity" evidence="4">
    <location>
        <begin position="156"/>
        <end position="165"/>
    </location>
</feature>
<accession>A0A851Z5X5</accession>
<dbReference type="GO" id="GO:0003677">
    <property type="term" value="F:DNA binding"/>
    <property type="evidence" value="ECO:0007669"/>
    <property type="project" value="InterPro"/>
</dbReference>
<evidence type="ECO:0000256" key="2">
    <source>
        <dbReference type="ARBA" id="ARBA00023016"/>
    </source>
</evidence>
<gene>
    <name evidence="6" type="primary">Hsf1_1</name>
    <name evidence="6" type="ORF">HALSEN_R15106</name>
</gene>
<sequence length="405" mass="43057">VSNIKNEDIKVRQDNVTKLLTDIQVMKGKQESMDSKLIAMKHQRSAMSPAPSAPGAPAHTLTASPFLSSQLIQFLISLVQSNRILGVKRKIPLMLNDSSSAHSMPKYSRQYSLEHVHGSSPYAASSPAYSGSNLYSPDSSANSGPIISDVTELAQSSPSASPSGSLDERSSPVVRIKEEPPSPTRSPQAEETSPGNPPAVEAPLFPSTFIDSILQENEPGATTAAAGDGTAQPPPQEKCLSVACLDKNELNDHLDTIDSNLDNLQTMLTTHGFSVDTSALLDLFSPSMTVTDMNLPDLDSSLASVRIQVLLGGQEHVEPPETPRNTAPAPLPPCVSAGKQLVHYTAQPLFLVDSSAVDMGSGDLPIFFELGEGPYFTDGDEYSEDPTISLLSGTEQPKPKDPAIS</sequence>
<feature type="region of interest" description="Disordered" evidence="4">
    <location>
        <begin position="378"/>
        <end position="405"/>
    </location>
</feature>
<reference evidence="6" key="1">
    <citation type="submission" date="2019-09" db="EMBL/GenBank/DDBJ databases">
        <title>Bird 10,000 Genomes (B10K) Project - Family phase.</title>
        <authorList>
            <person name="Zhang G."/>
        </authorList>
    </citation>
    <scope>NUCLEOTIDE SEQUENCE</scope>
    <source>
        <strain evidence="6">B10K-DU-024-03</strain>
        <tissue evidence="6">Muscle</tissue>
    </source>
</reference>
<evidence type="ECO:0000259" key="5">
    <source>
        <dbReference type="Pfam" id="PF06546"/>
    </source>
</evidence>
<feature type="non-terminal residue" evidence="6">
    <location>
        <position position="1"/>
    </location>
</feature>
<keyword evidence="2" id="KW-0346">Stress response</keyword>
<dbReference type="InterPro" id="IPR010542">
    <property type="entry name" value="Vert_HSTF_C"/>
</dbReference>
<evidence type="ECO:0000256" key="1">
    <source>
        <dbReference type="ARBA" id="ARBA00023015"/>
    </source>
</evidence>
<feature type="compositionally biased region" description="Polar residues" evidence="4">
    <location>
        <begin position="133"/>
        <end position="145"/>
    </location>
</feature>
<comment type="caution">
    <text evidence="6">The sequence shown here is derived from an EMBL/GenBank/DDBJ whole genome shotgun (WGS) entry which is preliminary data.</text>
</comment>
<keyword evidence="7" id="KW-1185">Reference proteome</keyword>
<feature type="domain" description="Vertebrate heat shock transcription factor C-terminal" evidence="5">
    <location>
        <begin position="129"/>
        <end position="405"/>
    </location>
</feature>
<feature type="compositionally biased region" description="Polar residues" evidence="4">
    <location>
        <begin position="185"/>
        <end position="194"/>
    </location>
</feature>
<feature type="non-terminal residue" evidence="6">
    <location>
        <position position="405"/>
    </location>
</feature>
<evidence type="ECO:0000313" key="7">
    <source>
        <dbReference type="Proteomes" id="UP000648918"/>
    </source>
</evidence>
<evidence type="ECO:0000313" key="6">
    <source>
        <dbReference type="EMBL" id="NXD88616.1"/>
    </source>
</evidence>
<evidence type="ECO:0000256" key="4">
    <source>
        <dbReference type="SAM" id="MobiDB-lite"/>
    </source>
</evidence>
<protein>
    <submittedName>
        <fullName evidence="6">HSF1 protein</fullName>
    </submittedName>
</protein>
<dbReference type="AlphaFoldDB" id="A0A851Z5X5"/>
<dbReference type="EMBL" id="WBNJ01001335">
    <property type="protein sequence ID" value="NXD88616.1"/>
    <property type="molecule type" value="Genomic_DNA"/>
</dbReference>
<evidence type="ECO:0000256" key="3">
    <source>
        <dbReference type="ARBA" id="ARBA00023163"/>
    </source>
</evidence>
<proteinExistence type="predicted"/>
<name>A0A851Z5X5_9AVES</name>
<feature type="compositionally biased region" description="Basic and acidic residues" evidence="4">
    <location>
        <begin position="166"/>
        <end position="180"/>
    </location>
</feature>
<feature type="region of interest" description="Disordered" evidence="4">
    <location>
        <begin position="118"/>
        <end position="204"/>
    </location>
</feature>